<gene>
    <name evidence="1" type="ORF">HRQ87_17385</name>
</gene>
<reference evidence="1 2" key="1">
    <citation type="submission" date="2020-06" db="EMBL/GenBank/DDBJ databases">
        <title>Sulfitobacter algicola sp. nov., isolated from green algae.</title>
        <authorList>
            <person name="Wang C."/>
        </authorList>
    </citation>
    <scope>NUCLEOTIDE SEQUENCE [LARGE SCALE GENOMIC DNA]</scope>
    <source>
        <strain evidence="1 2">1151</strain>
    </source>
</reference>
<dbReference type="EMBL" id="JABUFE010000014">
    <property type="protein sequence ID" value="NSX56563.1"/>
    <property type="molecule type" value="Genomic_DNA"/>
</dbReference>
<dbReference type="InterPro" id="IPR036679">
    <property type="entry name" value="FlgN-like_sf"/>
</dbReference>
<keyword evidence="2" id="KW-1185">Reference proteome</keyword>
<proteinExistence type="predicted"/>
<evidence type="ECO:0000313" key="1">
    <source>
        <dbReference type="EMBL" id="NSX56563.1"/>
    </source>
</evidence>
<dbReference type="RefSeq" id="WP_174139716.1">
    <property type="nucleotide sequence ID" value="NZ_JABUFE010000014.1"/>
</dbReference>
<organism evidence="1 2">
    <name type="scientific">Parasulfitobacter algicola</name>
    <dbReference type="NCBI Taxonomy" id="2614809"/>
    <lineage>
        <taxon>Bacteria</taxon>
        <taxon>Pseudomonadati</taxon>
        <taxon>Pseudomonadota</taxon>
        <taxon>Alphaproteobacteria</taxon>
        <taxon>Rhodobacterales</taxon>
        <taxon>Roseobacteraceae</taxon>
        <taxon>Parasulfitobacter</taxon>
    </lineage>
</organism>
<evidence type="ECO:0000313" key="2">
    <source>
        <dbReference type="Proteomes" id="UP000777935"/>
    </source>
</evidence>
<comment type="caution">
    <text evidence="1">The sequence shown here is derived from an EMBL/GenBank/DDBJ whole genome shotgun (WGS) entry which is preliminary data.</text>
</comment>
<evidence type="ECO:0008006" key="3">
    <source>
        <dbReference type="Google" id="ProtNLM"/>
    </source>
</evidence>
<accession>A0ABX2J0H4</accession>
<sequence>MKSDSTHVIAKIADILEKERQAMIRGDLNILSELTGQKEKLHDALSKSAPLSHSDIVQLKRRAEQNQKMLEAVKQGISSALNRLSSIRDAQKPLTVYGASGQISSLEKADHKSFERRA</sequence>
<dbReference type="Proteomes" id="UP000777935">
    <property type="component" value="Unassembled WGS sequence"/>
</dbReference>
<dbReference type="SUPFAM" id="SSF140566">
    <property type="entry name" value="FlgN-like"/>
    <property type="match status" value="1"/>
</dbReference>
<protein>
    <recommendedName>
        <fullName evidence="3">FlgN family protein</fullName>
    </recommendedName>
</protein>
<name>A0ABX2J0H4_9RHOB</name>